<accession>A0A9D1CR81</accession>
<comment type="subcellular location">
    <subcellularLocation>
        <location evidence="1">Cell membrane</location>
        <topology evidence="1">Multi-pass membrane protein</topology>
    </subcellularLocation>
</comment>
<dbReference type="NCBIfam" id="TIGR01065">
    <property type="entry name" value="hlyIII"/>
    <property type="match status" value="1"/>
</dbReference>
<evidence type="ECO:0000256" key="6">
    <source>
        <dbReference type="ARBA" id="ARBA00023136"/>
    </source>
</evidence>
<dbReference type="Pfam" id="PF03006">
    <property type="entry name" value="HlyIII"/>
    <property type="match status" value="1"/>
</dbReference>
<dbReference type="AlphaFoldDB" id="A0A9D1CR81"/>
<organism evidence="9 10">
    <name type="scientific">Candidatus Onthenecus intestinigallinarum</name>
    <dbReference type="NCBI Taxonomy" id="2840875"/>
    <lineage>
        <taxon>Bacteria</taxon>
        <taxon>Bacillati</taxon>
        <taxon>Bacillota</taxon>
        <taxon>Clostridia</taxon>
        <taxon>Eubacteriales</taxon>
        <taxon>Candidatus Onthenecus</taxon>
    </lineage>
</organism>
<keyword evidence="7" id="KW-0862">Zinc</keyword>
<evidence type="ECO:0000313" key="10">
    <source>
        <dbReference type="Proteomes" id="UP000886887"/>
    </source>
</evidence>
<keyword evidence="3" id="KW-1003">Cell membrane</keyword>
<gene>
    <name evidence="9" type="ORF">IAB73_09265</name>
</gene>
<protein>
    <submittedName>
        <fullName evidence="9">Hemolysin III family protein</fullName>
    </submittedName>
</protein>
<feature type="transmembrane region" description="Helical" evidence="8">
    <location>
        <begin position="21"/>
        <end position="47"/>
    </location>
</feature>
<reference evidence="9" key="1">
    <citation type="submission" date="2020-10" db="EMBL/GenBank/DDBJ databases">
        <authorList>
            <person name="Gilroy R."/>
        </authorList>
    </citation>
    <scope>NUCLEOTIDE SEQUENCE</scope>
    <source>
        <strain evidence="9">ChiSxjej2B14-6234</strain>
    </source>
</reference>
<dbReference type="GO" id="GO:0140911">
    <property type="term" value="F:pore-forming activity"/>
    <property type="evidence" value="ECO:0007669"/>
    <property type="project" value="InterPro"/>
</dbReference>
<dbReference type="InterPro" id="IPR005744">
    <property type="entry name" value="Hy-lIII"/>
</dbReference>
<feature type="transmembrane region" description="Helical" evidence="8">
    <location>
        <begin position="85"/>
        <end position="103"/>
    </location>
</feature>
<evidence type="ECO:0000256" key="5">
    <source>
        <dbReference type="ARBA" id="ARBA00022989"/>
    </source>
</evidence>
<dbReference type="InterPro" id="IPR004254">
    <property type="entry name" value="AdipoR/HlyIII-related"/>
</dbReference>
<keyword evidence="4 8" id="KW-0812">Transmembrane</keyword>
<dbReference type="PANTHER" id="PTHR20855:SF3">
    <property type="entry name" value="LD03007P"/>
    <property type="match status" value="1"/>
</dbReference>
<evidence type="ECO:0000256" key="4">
    <source>
        <dbReference type="ARBA" id="ARBA00022692"/>
    </source>
</evidence>
<dbReference type="Proteomes" id="UP000886887">
    <property type="component" value="Unassembled WGS sequence"/>
</dbReference>
<feature type="binding site" evidence="7">
    <location>
        <position position="76"/>
    </location>
    <ligand>
        <name>Zn(2+)</name>
        <dbReference type="ChEBI" id="CHEBI:29105"/>
    </ligand>
</feature>
<comment type="similarity">
    <text evidence="2">Belongs to the UPF0073 (Hly-III) family.</text>
</comment>
<evidence type="ECO:0000256" key="7">
    <source>
        <dbReference type="PIRSR" id="PIRSR604254-1"/>
    </source>
</evidence>
<evidence type="ECO:0000256" key="2">
    <source>
        <dbReference type="ARBA" id="ARBA00008488"/>
    </source>
</evidence>
<name>A0A9D1CR81_9FIRM</name>
<dbReference type="GO" id="GO:0005886">
    <property type="term" value="C:plasma membrane"/>
    <property type="evidence" value="ECO:0007669"/>
    <property type="project" value="UniProtKB-SubCell"/>
</dbReference>
<feature type="transmembrane region" description="Helical" evidence="8">
    <location>
        <begin position="115"/>
        <end position="136"/>
    </location>
</feature>
<dbReference type="GO" id="GO:0046872">
    <property type="term" value="F:metal ion binding"/>
    <property type="evidence" value="ECO:0007669"/>
    <property type="project" value="UniProtKB-KW"/>
</dbReference>
<feature type="binding site" evidence="7">
    <location>
        <position position="201"/>
    </location>
    <ligand>
        <name>Zn(2+)</name>
        <dbReference type="ChEBI" id="CHEBI:29105"/>
    </ligand>
</feature>
<evidence type="ECO:0000256" key="1">
    <source>
        <dbReference type="ARBA" id="ARBA00004651"/>
    </source>
</evidence>
<dbReference type="EMBL" id="DVFJ01000034">
    <property type="protein sequence ID" value="HIQ72380.1"/>
    <property type="molecule type" value="Genomic_DNA"/>
</dbReference>
<feature type="transmembrane region" description="Helical" evidence="8">
    <location>
        <begin position="198"/>
        <end position="220"/>
    </location>
</feature>
<sequence>MENKHFTSNKVFRKFYTLGEEIMNAVTHGVGALLAIAGLVLNVVFGALSGDAAKLAGGLVYGIMLVILFTASTLYHALTHPTAKAVFRVLDHTSIFLLIAGTYTPITLVTLRGTVGWTIFSVVWACAILGIVLNAISIERFKLFSMICYVAMGWCVIFAFPPLFRAMPLPGLVLLIAGGVCYTGGIVFYALRRRYMHGIWHLFVLAGAVCHYLAVLLYVIR</sequence>
<proteinExistence type="inferred from homology"/>
<dbReference type="PANTHER" id="PTHR20855">
    <property type="entry name" value="ADIPOR/PROGESTIN RECEPTOR-RELATED"/>
    <property type="match status" value="1"/>
</dbReference>
<feature type="binding site" evidence="7">
    <location>
        <position position="197"/>
    </location>
    <ligand>
        <name>Zn(2+)</name>
        <dbReference type="ChEBI" id="CHEBI:29105"/>
    </ligand>
</feature>
<feature type="transmembrane region" description="Helical" evidence="8">
    <location>
        <begin position="143"/>
        <end position="163"/>
    </location>
</feature>
<evidence type="ECO:0000256" key="8">
    <source>
        <dbReference type="SAM" id="Phobius"/>
    </source>
</evidence>
<keyword evidence="5 8" id="KW-1133">Transmembrane helix</keyword>
<comment type="caution">
    <text evidence="9">The sequence shown here is derived from an EMBL/GenBank/DDBJ whole genome shotgun (WGS) entry which is preliminary data.</text>
</comment>
<feature type="transmembrane region" description="Helical" evidence="8">
    <location>
        <begin position="169"/>
        <end position="191"/>
    </location>
</feature>
<feature type="transmembrane region" description="Helical" evidence="8">
    <location>
        <begin position="59"/>
        <end position="78"/>
    </location>
</feature>
<evidence type="ECO:0000256" key="3">
    <source>
        <dbReference type="ARBA" id="ARBA00022475"/>
    </source>
</evidence>
<keyword evidence="6 8" id="KW-0472">Membrane</keyword>
<reference evidence="9" key="2">
    <citation type="journal article" date="2021" name="PeerJ">
        <title>Extensive microbial diversity within the chicken gut microbiome revealed by metagenomics and culture.</title>
        <authorList>
            <person name="Gilroy R."/>
            <person name="Ravi A."/>
            <person name="Getino M."/>
            <person name="Pursley I."/>
            <person name="Horton D.L."/>
            <person name="Alikhan N.F."/>
            <person name="Baker D."/>
            <person name="Gharbi K."/>
            <person name="Hall N."/>
            <person name="Watson M."/>
            <person name="Adriaenssens E.M."/>
            <person name="Foster-Nyarko E."/>
            <person name="Jarju S."/>
            <person name="Secka A."/>
            <person name="Antonio M."/>
            <person name="Oren A."/>
            <person name="Chaudhuri R.R."/>
            <person name="La Ragione R."/>
            <person name="Hildebrand F."/>
            <person name="Pallen M.J."/>
        </authorList>
    </citation>
    <scope>NUCLEOTIDE SEQUENCE</scope>
    <source>
        <strain evidence="9">ChiSxjej2B14-6234</strain>
    </source>
</reference>
<keyword evidence="7" id="KW-0479">Metal-binding</keyword>
<evidence type="ECO:0000313" key="9">
    <source>
        <dbReference type="EMBL" id="HIQ72380.1"/>
    </source>
</evidence>